<evidence type="ECO:0000256" key="8">
    <source>
        <dbReference type="ARBA" id="ARBA00022906"/>
    </source>
</evidence>
<dbReference type="OrthoDB" id="9787346at2"/>
<keyword evidence="8 13" id="KW-0864">Zinc transport</keyword>
<feature type="binding site" description="M2 metal binding site" evidence="13">
    <location>
        <position position="199"/>
    </location>
    <ligand>
        <name>Fe(2+)</name>
        <dbReference type="ChEBI" id="CHEBI:29033"/>
    </ligand>
</feature>
<keyword evidence="15" id="KW-1185">Reference proteome</keyword>
<dbReference type="GO" id="GO:0005385">
    <property type="term" value="F:zinc ion transmembrane transporter activity"/>
    <property type="evidence" value="ECO:0007669"/>
    <property type="project" value="UniProtKB-UniRule"/>
</dbReference>
<feature type="transmembrane region" description="Helical" evidence="13">
    <location>
        <begin position="201"/>
        <end position="230"/>
    </location>
</feature>
<protein>
    <recommendedName>
        <fullName evidence="13">Zinc transporter ZupT</fullName>
    </recommendedName>
</protein>
<dbReference type="Pfam" id="PF02535">
    <property type="entry name" value="Zip"/>
    <property type="match status" value="1"/>
</dbReference>
<feature type="transmembrane region" description="Helical" evidence="13">
    <location>
        <begin position="39"/>
        <end position="57"/>
    </location>
</feature>
<keyword evidence="4 13" id="KW-1003">Cell membrane</keyword>
<comment type="similarity">
    <text evidence="2 13">Belongs to the ZIP transporter (TC 2.A.5) family. ZupT subfamily.</text>
</comment>
<dbReference type="GO" id="GO:0046872">
    <property type="term" value="F:metal ion binding"/>
    <property type="evidence" value="ECO:0007669"/>
    <property type="project" value="UniProtKB-KW"/>
</dbReference>
<evidence type="ECO:0000256" key="10">
    <source>
        <dbReference type="ARBA" id="ARBA00023004"/>
    </source>
</evidence>
<comment type="function">
    <text evidence="13">Mediates zinc uptake. May also transport other divalent cations.</text>
</comment>
<feature type="binding site" description="M1 metal binding site" evidence="13">
    <location>
        <position position="166"/>
    </location>
    <ligand>
        <name>Zn(2+)</name>
        <dbReference type="ChEBI" id="CHEBI:29105"/>
    </ligand>
</feature>
<organism evidence="14 15">
    <name type="scientific">Senegalia massiliensis</name>
    <dbReference type="NCBI Taxonomy" id="1720316"/>
    <lineage>
        <taxon>Bacteria</taxon>
        <taxon>Bacillati</taxon>
        <taxon>Bacillota</taxon>
        <taxon>Clostridia</taxon>
        <taxon>Eubacteriales</taxon>
        <taxon>Clostridiaceae</taxon>
        <taxon>Senegalia</taxon>
    </lineage>
</organism>
<feature type="transmembrane region" description="Helical" evidence="13">
    <location>
        <begin position="250"/>
        <end position="269"/>
    </location>
</feature>
<feature type="binding site" description="M1 metal binding site" evidence="13">
    <location>
        <position position="141"/>
    </location>
    <ligand>
        <name>Zn(2+)</name>
        <dbReference type="ChEBI" id="CHEBI:29105"/>
    </ligand>
</feature>
<keyword evidence="5 13" id="KW-0812">Transmembrane</keyword>
<feature type="binding site" description="M2 metal binding site" evidence="13">
    <location>
        <position position="167"/>
    </location>
    <ligand>
        <name>Fe(2+)</name>
        <dbReference type="ChEBI" id="CHEBI:29033"/>
    </ligand>
</feature>
<feature type="binding site" description="M2 metal binding site" evidence="13">
    <location>
        <position position="170"/>
    </location>
    <ligand>
        <name>Fe(2+)</name>
        <dbReference type="ChEBI" id="CHEBI:29033"/>
    </ligand>
</feature>
<proteinExistence type="inferred from homology"/>
<keyword evidence="3 13" id="KW-0813">Transport</keyword>
<evidence type="ECO:0000256" key="12">
    <source>
        <dbReference type="ARBA" id="ARBA00023136"/>
    </source>
</evidence>
<keyword evidence="12 13" id="KW-0472">Membrane</keyword>
<dbReference type="PANTHER" id="PTHR11040">
    <property type="entry name" value="ZINC/IRON TRANSPORTER"/>
    <property type="match status" value="1"/>
</dbReference>
<evidence type="ECO:0000256" key="7">
    <source>
        <dbReference type="ARBA" id="ARBA00022833"/>
    </source>
</evidence>
<evidence type="ECO:0000313" key="14">
    <source>
        <dbReference type="EMBL" id="NBI07668.1"/>
    </source>
</evidence>
<dbReference type="InterPro" id="IPR003689">
    <property type="entry name" value="ZIP"/>
</dbReference>
<feature type="transmembrane region" description="Helical" evidence="13">
    <location>
        <begin position="6"/>
        <end position="32"/>
    </location>
</feature>
<dbReference type="NCBIfam" id="NF003243">
    <property type="entry name" value="PRK04201.1"/>
    <property type="match status" value="1"/>
</dbReference>
<keyword evidence="7 13" id="KW-0862">Zinc</keyword>
<comment type="caution">
    <text evidence="13">Lacks conserved residue(s) required for the propagation of feature annotation.</text>
</comment>
<feature type="binding site" description="M1 metal binding site" evidence="13">
    <location>
        <position position="170"/>
    </location>
    <ligand>
        <name>Zn(2+)</name>
        <dbReference type="ChEBI" id="CHEBI:29105"/>
    </ligand>
</feature>
<feature type="binding site" description="M2 metal binding site" evidence="13">
    <location>
        <position position="138"/>
    </location>
    <ligand>
        <name>Fe(2+)</name>
        <dbReference type="ChEBI" id="CHEBI:29033"/>
    </ligand>
</feature>
<dbReference type="Proteomes" id="UP000467132">
    <property type="component" value="Unassembled WGS sequence"/>
</dbReference>
<keyword evidence="11 13" id="KW-0406">Ion transport</keyword>
<keyword evidence="9 13" id="KW-1133">Transmembrane helix</keyword>
<sequence>MDTNINNILFAFGLTLFAGLSTGIGSILAFYTKQTNKKFLSGALGFSAGVMIYVSMIEIFVKARDSLEAVYGASKGYWITTISFFAGIAVIALIDKFVPNSENPHEMRDVKDMKEKDVSDPALLRMGLFSALAIAIHNFPEGLATFIGAIQDPALGISIAIAIAIHNIPEGIAVSVPIYFSTGDRKKAFKYSFLSGLSEPIGAIVGYFILMNIFTDAMFGIVFASVAGIMVYISLDELLPTAEKYGEHHIAIYGLIGGMGVMALSLLLTS</sequence>
<evidence type="ECO:0000256" key="6">
    <source>
        <dbReference type="ARBA" id="ARBA00022723"/>
    </source>
</evidence>
<evidence type="ECO:0000313" key="15">
    <source>
        <dbReference type="Proteomes" id="UP000467132"/>
    </source>
</evidence>
<evidence type="ECO:0000256" key="5">
    <source>
        <dbReference type="ARBA" id="ARBA00022692"/>
    </source>
</evidence>
<feature type="binding site" description="M2 metal binding site" evidence="13">
    <location>
        <position position="141"/>
    </location>
    <ligand>
        <name>Fe(2+)</name>
        <dbReference type="ChEBI" id="CHEBI:29033"/>
    </ligand>
</feature>
<evidence type="ECO:0000256" key="9">
    <source>
        <dbReference type="ARBA" id="ARBA00022989"/>
    </source>
</evidence>
<accession>A0A845R289</accession>
<evidence type="ECO:0000256" key="1">
    <source>
        <dbReference type="ARBA" id="ARBA00004651"/>
    </source>
</evidence>
<evidence type="ECO:0000256" key="13">
    <source>
        <dbReference type="HAMAP-Rule" id="MF_00548"/>
    </source>
</evidence>
<comment type="subcellular location">
    <subcellularLocation>
        <location evidence="1 13">Cell membrane</location>
        <topology evidence="1 13">Multi-pass membrane protein</topology>
    </subcellularLocation>
</comment>
<dbReference type="AlphaFoldDB" id="A0A845R289"/>
<gene>
    <name evidence="13 14" type="primary">zupT</name>
    <name evidence="14" type="ORF">D3Z33_12475</name>
</gene>
<feature type="transmembrane region" description="Helical" evidence="13">
    <location>
        <begin position="77"/>
        <end position="98"/>
    </location>
</feature>
<comment type="catalytic activity">
    <reaction evidence="13">
        <text>Zn(2+)(in) = Zn(2+)(out)</text>
        <dbReference type="Rhea" id="RHEA:29351"/>
        <dbReference type="ChEBI" id="CHEBI:29105"/>
    </reaction>
</comment>
<reference evidence="14 15" key="1">
    <citation type="submission" date="2018-08" db="EMBL/GenBank/DDBJ databases">
        <title>Murine metabolic-syndrome-specific gut microbial biobank.</title>
        <authorList>
            <person name="Liu C."/>
        </authorList>
    </citation>
    <scope>NUCLEOTIDE SEQUENCE [LARGE SCALE GENOMIC DNA]</scope>
    <source>
        <strain evidence="14 15">583</strain>
    </source>
</reference>
<comment type="caution">
    <text evidence="14">The sequence shown here is derived from an EMBL/GenBank/DDBJ whole genome shotgun (WGS) entry which is preliminary data.</text>
</comment>
<feature type="transmembrane region" description="Helical" evidence="13">
    <location>
        <begin position="159"/>
        <end position="180"/>
    </location>
</feature>
<evidence type="ECO:0000256" key="3">
    <source>
        <dbReference type="ARBA" id="ARBA00022448"/>
    </source>
</evidence>
<name>A0A845R289_9CLOT</name>
<dbReference type="PANTHER" id="PTHR11040:SF205">
    <property type="entry name" value="ZINC TRANSPORTER ZUPT"/>
    <property type="match status" value="1"/>
</dbReference>
<evidence type="ECO:0000256" key="4">
    <source>
        <dbReference type="ARBA" id="ARBA00022475"/>
    </source>
</evidence>
<dbReference type="InterPro" id="IPR023498">
    <property type="entry name" value="Zn_transptr_ZupT"/>
</dbReference>
<dbReference type="EMBL" id="QXXA01000014">
    <property type="protein sequence ID" value="NBI07668.1"/>
    <property type="molecule type" value="Genomic_DNA"/>
</dbReference>
<keyword evidence="6" id="KW-0479">Metal-binding</keyword>
<dbReference type="GO" id="GO:0005886">
    <property type="term" value="C:plasma membrane"/>
    <property type="evidence" value="ECO:0007669"/>
    <property type="project" value="UniProtKB-SubCell"/>
</dbReference>
<evidence type="ECO:0000256" key="2">
    <source>
        <dbReference type="ARBA" id="ARBA00009703"/>
    </source>
</evidence>
<keyword evidence="10" id="KW-0408">Iron</keyword>
<evidence type="ECO:0000256" key="11">
    <source>
        <dbReference type="ARBA" id="ARBA00023065"/>
    </source>
</evidence>
<dbReference type="HAMAP" id="MF_00548">
    <property type="entry name" value="ZupT"/>
    <property type="match status" value="1"/>
</dbReference>